<evidence type="ECO:0000313" key="3">
    <source>
        <dbReference type="Proteomes" id="UP000000763"/>
    </source>
</evidence>
<feature type="compositionally biased region" description="Gly residues" evidence="1">
    <location>
        <begin position="155"/>
        <end position="166"/>
    </location>
</feature>
<accession>A0A5S6R7Q4</accession>
<feature type="region of interest" description="Disordered" evidence="1">
    <location>
        <begin position="57"/>
        <end position="199"/>
    </location>
</feature>
<organism evidence="2 3">
    <name type="scientific">Oryza sativa subsp. japonica</name>
    <name type="common">Rice</name>
    <dbReference type="NCBI Taxonomy" id="39947"/>
    <lineage>
        <taxon>Eukaryota</taxon>
        <taxon>Viridiplantae</taxon>
        <taxon>Streptophyta</taxon>
        <taxon>Embryophyta</taxon>
        <taxon>Tracheophyta</taxon>
        <taxon>Spermatophyta</taxon>
        <taxon>Magnoliopsida</taxon>
        <taxon>Liliopsida</taxon>
        <taxon>Poales</taxon>
        <taxon>Poaceae</taxon>
        <taxon>BOP clade</taxon>
        <taxon>Oryzoideae</taxon>
        <taxon>Oryzeae</taxon>
        <taxon>Oryzinae</taxon>
        <taxon>Oryza</taxon>
        <taxon>Oryza sativa</taxon>
    </lineage>
</organism>
<dbReference type="AlphaFoldDB" id="A0A5S6R7Q4"/>
<dbReference type="Proteomes" id="UP000000763">
    <property type="component" value="Chromosome 10"/>
</dbReference>
<dbReference type="EMBL" id="AC079852">
    <property type="protein sequence ID" value="AAL25191.1"/>
    <property type="molecule type" value="Genomic_DNA"/>
</dbReference>
<reference evidence="3" key="1">
    <citation type="journal article" date="2005" name="Nature">
        <title>The map-based sequence of the rice genome.</title>
        <authorList>
            <consortium name="International rice genome sequencing project (IRGSP)"/>
            <person name="Matsumoto T."/>
            <person name="Wu J."/>
            <person name="Kanamori H."/>
            <person name="Katayose Y."/>
            <person name="Fujisawa M."/>
            <person name="Namiki N."/>
            <person name="Mizuno H."/>
            <person name="Yamamoto K."/>
            <person name="Antonio B.A."/>
            <person name="Baba T."/>
            <person name="Sakata K."/>
            <person name="Nagamura Y."/>
            <person name="Aoki H."/>
            <person name="Arikawa K."/>
            <person name="Arita K."/>
            <person name="Bito T."/>
            <person name="Chiden Y."/>
            <person name="Fujitsuka N."/>
            <person name="Fukunaka R."/>
            <person name="Hamada M."/>
            <person name="Harada C."/>
            <person name="Hayashi A."/>
            <person name="Hijishita S."/>
            <person name="Honda M."/>
            <person name="Hosokawa S."/>
            <person name="Ichikawa Y."/>
            <person name="Idonuma A."/>
            <person name="Iijima M."/>
            <person name="Ikeda M."/>
            <person name="Ikeno M."/>
            <person name="Ito K."/>
            <person name="Ito S."/>
            <person name="Ito T."/>
            <person name="Ito Y."/>
            <person name="Ito Y."/>
            <person name="Iwabuchi A."/>
            <person name="Kamiya K."/>
            <person name="Karasawa W."/>
            <person name="Kurita K."/>
            <person name="Katagiri S."/>
            <person name="Kikuta A."/>
            <person name="Kobayashi H."/>
            <person name="Kobayashi N."/>
            <person name="Machita K."/>
            <person name="Maehara T."/>
            <person name="Masukawa M."/>
            <person name="Mizubayashi T."/>
            <person name="Mukai Y."/>
            <person name="Nagasaki H."/>
            <person name="Nagata Y."/>
            <person name="Naito S."/>
            <person name="Nakashima M."/>
            <person name="Nakama Y."/>
            <person name="Nakamichi Y."/>
            <person name="Nakamura M."/>
            <person name="Meguro A."/>
            <person name="Negishi M."/>
            <person name="Ohta I."/>
            <person name="Ohta T."/>
            <person name="Okamoto M."/>
            <person name="Ono N."/>
            <person name="Saji S."/>
            <person name="Sakaguchi M."/>
            <person name="Sakai K."/>
            <person name="Shibata M."/>
            <person name="Shimokawa T."/>
            <person name="Song J."/>
            <person name="Takazaki Y."/>
            <person name="Terasawa K."/>
            <person name="Tsugane M."/>
            <person name="Tsuji K."/>
            <person name="Ueda S."/>
            <person name="Waki K."/>
            <person name="Yamagata H."/>
            <person name="Yamamoto M."/>
            <person name="Yamamoto S."/>
            <person name="Yamane H."/>
            <person name="Yoshiki S."/>
            <person name="Yoshihara R."/>
            <person name="Yukawa K."/>
            <person name="Zhong H."/>
            <person name="Yano M."/>
            <person name="Yuan Q."/>
            <person name="Ouyang S."/>
            <person name="Liu J."/>
            <person name="Jones K.M."/>
            <person name="Gansberger K."/>
            <person name="Moffat K."/>
            <person name="Hill J."/>
            <person name="Bera J."/>
            <person name="Fadrosh D."/>
            <person name="Jin S."/>
            <person name="Johri S."/>
            <person name="Kim M."/>
            <person name="Overton L."/>
            <person name="Reardon M."/>
            <person name="Tsitrin T."/>
            <person name="Vuong H."/>
            <person name="Weaver B."/>
            <person name="Ciecko A."/>
            <person name="Tallon L."/>
            <person name="Jackson J."/>
            <person name="Pai G."/>
            <person name="Aken S.V."/>
            <person name="Utterback T."/>
            <person name="Reidmuller S."/>
            <person name="Feldblyum T."/>
            <person name="Hsiao J."/>
            <person name="Zismann V."/>
            <person name="Iobst S."/>
            <person name="de Vazeille A.R."/>
            <person name="Buell C.R."/>
            <person name="Ying K."/>
            <person name="Li Y."/>
            <person name="Lu T."/>
            <person name="Huang Y."/>
            <person name="Zhao Q."/>
            <person name="Feng Q."/>
            <person name="Zhang L."/>
            <person name="Zhu J."/>
            <person name="Weng Q."/>
            <person name="Mu J."/>
            <person name="Lu Y."/>
            <person name="Fan D."/>
            <person name="Liu Y."/>
            <person name="Guan J."/>
            <person name="Zhang Y."/>
            <person name="Yu S."/>
            <person name="Liu X."/>
            <person name="Zhang Y."/>
            <person name="Hong G."/>
            <person name="Han B."/>
            <person name="Choisne N."/>
            <person name="Demange N."/>
            <person name="Orjeda G."/>
            <person name="Samain S."/>
            <person name="Cattolico L."/>
            <person name="Pelletier E."/>
            <person name="Couloux A."/>
            <person name="Segurens B."/>
            <person name="Wincker P."/>
            <person name="D'Hont A."/>
            <person name="Scarpelli C."/>
            <person name="Weissenbach J."/>
            <person name="Salanoubat M."/>
            <person name="Quetier F."/>
            <person name="Yu Y."/>
            <person name="Kim H.R."/>
            <person name="Rambo T."/>
            <person name="Currie J."/>
            <person name="Collura K."/>
            <person name="Luo M."/>
            <person name="Yang T."/>
            <person name="Ammiraju J.S.S."/>
            <person name="Engler F."/>
            <person name="Soderlund C."/>
            <person name="Wing R.A."/>
            <person name="Palmer L.E."/>
            <person name="de la Bastide M."/>
            <person name="Spiegel L."/>
            <person name="Nascimento L."/>
            <person name="Zutavern T."/>
            <person name="O'Shaughnessy A."/>
            <person name="Dike S."/>
            <person name="Dedhia N."/>
            <person name="Preston R."/>
            <person name="Balija V."/>
            <person name="McCombie W.R."/>
            <person name="Chow T."/>
            <person name="Chen H."/>
            <person name="Chung M."/>
            <person name="Chen C."/>
            <person name="Shaw J."/>
            <person name="Wu H."/>
            <person name="Hsiao K."/>
            <person name="Chao Y."/>
            <person name="Chu M."/>
            <person name="Cheng C."/>
            <person name="Hour A."/>
            <person name="Lee P."/>
            <person name="Lin S."/>
            <person name="Lin Y."/>
            <person name="Liou J."/>
            <person name="Liu S."/>
            <person name="Hsing Y."/>
            <person name="Raghuvanshi S."/>
            <person name="Mohanty A."/>
            <person name="Bharti A.K."/>
            <person name="Gaur A."/>
            <person name="Gupta V."/>
            <person name="Kumar D."/>
            <person name="Ravi V."/>
            <person name="Vij S."/>
            <person name="Kapur A."/>
            <person name="Khurana P."/>
            <person name="Khurana P."/>
            <person name="Khurana J.P."/>
            <person name="Tyagi A.K."/>
            <person name="Gaikwad K."/>
            <person name="Singh A."/>
            <person name="Dalal V."/>
            <person name="Srivastava S."/>
            <person name="Dixit A."/>
            <person name="Pal A.K."/>
            <person name="Ghazi I.A."/>
            <person name="Yadav M."/>
            <person name="Pandit A."/>
            <person name="Bhargava A."/>
            <person name="Sureshbabu K."/>
            <person name="Batra K."/>
            <person name="Sharma T.R."/>
            <person name="Mohapatra T."/>
            <person name="Singh N.K."/>
            <person name="Messing J."/>
            <person name="Nelson A.B."/>
            <person name="Fuks G."/>
            <person name="Kavchok S."/>
            <person name="Keizer G."/>
            <person name="Linton E."/>
            <person name="Llaca V."/>
            <person name="Song R."/>
            <person name="Tanyolac B."/>
            <person name="Young S."/>
            <person name="Ho-Il K."/>
            <person name="Hahn J.H."/>
            <person name="Sangsakoo G."/>
            <person name="Vanavichit A."/>
            <person name="de Mattos Luiz.A.T."/>
            <person name="Zimmer P.D."/>
            <person name="Malone G."/>
            <person name="Dellagostin O."/>
            <person name="de Oliveira A.C."/>
            <person name="Bevan M."/>
            <person name="Bancroft I."/>
            <person name="Minx P."/>
            <person name="Cordum H."/>
            <person name="Wilson R."/>
            <person name="Cheng Z."/>
            <person name="Jin W."/>
            <person name="Jiang J."/>
            <person name="Leong S.A."/>
            <person name="Iwama H."/>
            <person name="Gojobori T."/>
            <person name="Itoh T."/>
            <person name="Niimura Y."/>
            <person name="Fujii Y."/>
            <person name="Habara T."/>
            <person name="Sakai H."/>
            <person name="Sato Y."/>
            <person name="Wilson G."/>
            <person name="Kumar K."/>
            <person name="McCouch S."/>
            <person name="Juretic N."/>
            <person name="Hoen D."/>
            <person name="Wright S."/>
            <person name="Bruskiewich R."/>
            <person name="Bureau T."/>
            <person name="Miyao A."/>
            <person name="Hirochika H."/>
            <person name="Nishikawa T."/>
            <person name="Kadowaki K."/>
            <person name="Sugiura M."/>
            <person name="Burr B."/>
            <person name="Sasaki T."/>
        </authorList>
    </citation>
    <scope>NUCLEOTIDE SEQUENCE [LARGE SCALE GENOMIC DNA]</scope>
    <source>
        <strain evidence="3">cv. Nipponbare</strain>
    </source>
</reference>
<reference evidence="3" key="2">
    <citation type="journal article" date="2008" name="Nucleic Acids Res.">
        <title>The rice annotation project database (RAP-DB): 2008 update.</title>
        <authorList>
            <consortium name="The rice annotation project (RAP)"/>
        </authorList>
    </citation>
    <scope>GENOME REANNOTATION</scope>
    <source>
        <strain evidence="3">cv. Nipponbare</strain>
    </source>
</reference>
<proteinExistence type="predicted"/>
<feature type="compositionally biased region" description="Basic and acidic residues" evidence="1">
    <location>
        <begin position="187"/>
        <end position="199"/>
    </location>
</feature>
<feature type="compositionally biased region" description="Basic and acidic residues" evidence="1">
    <location>
        <begin position="132"/>
        <end position="142"/>
    </location>
</feature>
<protein>
    <submittedName>
        <fullName evidence="2">Uncharacterized protein</fullName>
    </submittedName>
</protein>
<name>A0A5S6R7Q4_ORYSJ</name>
<sequence length="310" mass="32275">MTHLLIIFSKEKAFADVSKVNQRRQAGPTRQRVKGGGRTVDSVHRGLAAPWTRTTGVVHERPKHGRDEELSLGPTAREATSDGDRRAARGAVKGRGQGGGRRVLTELAPTRSGRHGAWRRPTAGGGGLPMMEARRRSGDSRPQRRRGRGPTEPGEQGGGTRGGIGGAESRPKIGEISGAHRRGKGTRRLDTAGDSKHDGDLGLVVEAELRHWNGEIVEAEVELGAAVPTAVAGQRDGDGNGGGGRLNDAGERRRLVVRWGGFPVAIGENGAAAGVDFDNGLGRGAVDGVRHDAAKLLGPAAQCGSDGSGG</sequence>
<evidence type="ECO:0000256" key="1">
    <source>
        <dbReference type="SAM" id="MobiDB-lite"/>
    </source>
</evidence>
<evidence type="ECO:0000313" key="2">
    <source>
        <dbReference type="EMBL" id="AAL25191.1"/>
    </source>
</evidence>
<gene>
    <name evidence="2" type="ORF">OSJNBa0034A02.24</name>
</gene>